<dbReference type="EMBL" id="PQIB02000007">
    <property type="protein sequence ID" value="RLN09590.1"/>
    <property type="molecule type" value="Genomic_DNA"/>
</dbReference>
<dbReference type="OrthoDB" id="62798at2759"/>
<gene>
    <name evidence="1" type="ORF">C2845_PM11G27840</name>
</gene>
<comment type="caution">
    <text evidence="1">The sequence shown here is derived from an EMBL/GenBank/DDBJ whole genome shotgun (WGS) entry which is preliminary data.</text>
</comment>
<dbReference type="STRING" id="4540.A0A3L6RVX6"/>
<name>A0A3L6RVX6_PANMI</name>
<sequence>MRSEYISSFAASGLKSPVASQRERYCLLLAYKQMVVLFATRAGAAFAYRPCTGCISVSISLHHKSLCFVCSHLASRPQGRRRLAQ</sequence>
<organism evidence="1 2">
    <name type="scientific">Panicum miliaceum</name>
    <name type="common">Proso millet</name>
    <name type="synonym">Broomcorn millet</name>
    <dbReference type="NCBI Taxonomy" id="4540"/>
    <lineage>
        <taxon>Eukaryota</taxon>
        <taxon>Viridiplantae</taxon>
        <taxon>Streptophyta</taxon>
        <taxon>Embryophyta</taxon>
        <taxon>Tracheophyta</taxon>
        <taxon>Spermatophyta</taxon>
        <taxon>Magnoliopsida</taxon>
        <taxon>Liliopsida</taxon>
        <taxon>Poales</taxon>
        <taxon>Poaceae</taxon>
        <taxon>PACMAD clade</taxon>
        <taxon>Panicoideae</taxon>
        <taxon>Panicodae</taxon>
        <taxon>Paniceae</taxon>
        <taxon>Panicinae</taxon>
        <taxon>Panicum</taxon>
        <taxon>Panicum sect. Panicum</taxon>
    </lineage>
</organism>
<reference evidence="2" key="1">
    <citation type="journal article" date="2019" name="Nat. Commun.">
        <title>The genome of broomcorn millet.</title>
        <authorList>
            <person name="Zou C."/>
            <person name="Miki D."/>
            <person name="Li D."/>
            <person name="Tang Q."/>
            <person name="Xiao L."/>
            <person name="Rajput S."/>
            <person name="Deng P."/>
            <person name="Jia W."/>
            <person name="Huang R."/>
            <person name="Zhang M."/>
            <person name="Sun Y."/>
            <person name="Hu J."/>
            <person name="Fu X."/>
            <person name="Schnable P.S."/>
            <person name="Li F."/>
            <person name="Zhang H."/>
            <person name="Feng B."/>
            <person name="Zhu X."/>
            <person name="Liu R."/>
            <person name="Schnable J.C."/>
            <person name="Zhu J.-K."/>
            <person name="Zhang H."/>
        </authorList>
    </citation>
    <scope>NUCLEOTIDE SEQUENCE [LARGE SCALE GENOMIC DNA]</scope>
</reference>
<dbReference type="AlphaFoldDB" id="A0A3L6RVX6"/>
<keyword evidence="2" id="KW-1185">Reference proteome</keyword>
<accession>A0A3L6RVX6</accession>
<dbReference type="Proteomes" id="UP000275267">
    <property type="component" value="Unassembled WGS sequence"/>
</dbReference>
<proteinExistence type="predicted"/>
<evidence type="ECO:0000313" key="2">
    <source>
        <dbReference type="Proteomes" id="UP000275267"/>
    </source>
</evidence>
<evidence type="ECO:0000313" key="1">
    <source>
        <dbReference type="EMBL" id="RLN09590.1"/>
    </source>
</evidence>
<protein>
    <submittedName>
        <fullName evidence="1">Uncharacterized protein</fullName>
    </submittedName>
</protein>